<dbReference type="Proteomes" id="UP000436088">
    <property type="component" value="Unassembled WGS sequence"/>
</dbReference>
<dbReference type="Pfam" id="PF05910">
    <property type="entry name" value="DUF868"/>
    <property type="match status" value="1"/>
</dbReference>
<evidence type="ECO:0000313" key="1">
    <source>
        <dbReference type="EMBL" id="KAE8670948.1"/>
    </source>
</evidence>
<dbReference type="PANTHER" id="PTHR31972:SF6">
    <property type="entry name" value="DUF868 DOMAIN-CONTAINING PROTEIN"/>
    <property type="match status" value="1"/>
</dbReference>
<sequence>MIPACFSQPNTLSSTAQVPQNLITCIYQIQLWDSPTYLTLTWSKTLFSHSLTIFASDFFSITISLYSSAFSFFRTRPGPGSKSIYLTHHHRRQRIKLYWDFTRSAFAHNSAEPESNFYIALLCNGKLEFFLGDLNDELAKRCSGQVLVEPALLSTREHVFGRKSYVSRAKFLGSKHEIGIDCNGGVLKVKVDGQTRLVVKRLAWKFRGNERIYVNGIEVEFFWDVFNWVNNQGENKSNANGHGVFIFQVGDGGVWPEMVGPEKKLMRKSLSSVAAGGGSTPMRSGSFSPSLSCSSVLQWAEESNDGGRSSCSSSARSCGAMEDSLCCWDAKIWAIVFDFHGSRELSVSKGDFNRKTEPRFSVVSNTSLLNTFEATLSKRLKKLVPKDKGDILSLSWMKLTMELLYEIHCDIKNLITELDLPVTDWDEKWMDVYLNISVKLLDISNAFTSELTRLNQGHLMLHVFAASFSGSSKHLLDLTVPNTLPWAQGLDNLSKEVDIFFKIVLTGRDALLCNLRKAGDVAPNSMMGKNVKEQLVR</sequence>
<dbReference type="EMBL" id="VEPZ02001490">
    <property type="protein sequence ID" value="KAE8670948.1"/>
    <property type="molecule type" value="Genomic_DNA"/>
</dbReference>
<reference evidence="1" key="1">
    <citation type="submission" date="2019-09" db="EMBL/GenBank/DDBJ databases">
        <title>Draft genome information of white flower Hibiscus syriacus.</title>
        <authorList>
            <person name="Kim Y.-M."/>
        </authorList>
    </citation>
    <scope>NUCLEOTIDE SEQUENCE [LARGE SCALE GENOMIC DNA]</scope>
    <source>
        <strain evidence="1">YM2019G1</strain>
    </source>
</reference>
<comment type="caution">
    <text evidence="1">The sequence shown here is derived from an EMBL/GenBank/DDBJ whole genome shotgun (WGS) entry which is preliminary data.</text>
</comment>
<gene>
    <name evidence="1" type="ORF">F3Y22_tig00112043pilonHSYRG00024</name>
</gene>
<dbReference type="PANTHER" id="PTHR31972">
    <property type="entry name" value="EXPRESSED PROTEIN"/>
    <property type="match status" value="1"/>
</dbReference>
<protein>
    <submittedName>
        <fullName evidence="1">Protein BPS1</fullName>
    </submittedName>
</protein>
<proteinExistence type="predicted"/>
<organism evidence="1 2">
    <name type="scientific">Hibiscus syriacus</name>
    <name type="common">Rose of Sharon</name>
    <dbReference type="NCBI Taxonomy" id="106335"/>
    <lineage>
        <taxon>Eukaryota</taxon>
        <taxon>Viridiplantae</taxon>
        <taxon>Streptophyta</taxon>
        <taxon>Embryophyta</taxon>
        <taxon>Tracheophyta</taxon>
        <taxon>Spermatophyta</taxon>
        <taxon>Magnoliopsida</taxon>
        <taxon>eudicotyledons</taxon>
        <taxon>Gunneridae</taxon>
        <taxon>Pentapetalae</taxon>
        <taxon>rosids</taxon>
        <taxon>malvids</taxon>
        <taxon>Malvales</taxon>
        <taxon>Malvaceae</taxon>
        <taxon>Malvoideae</taxon>
        <taxon>Hibiscus</taxon>
    </lineage>
</organism>
<name>A0A6A2X7L4_HIBSY</name>
<dbReference type="InterPro" id="IPR008586">
    <property type="entry name" value="DUF868_pln"/>
</dbReference>
<accession>A0A6A2X7L4</accession>
<evidence type="ECO:0000313" key="2">
    <source>
        <dbReference type="Proteomes" id="UP000436088"/>
    </source>
</evidence>
<keyword evidence="2" id="KW-1185">Reference proteome</keyword>
<dbReference type="AlphaFoldDB" id="A0A6A2X7L4"/>